<dbReference type="Gene3D" id="1.20.1070.10">
    <property type="entry name" value="Rhodopsin 7-helix transmembrane proteins"/>
    <property type="match status" value="1"/>
</dbReference>
<feature type="signal peptide" evidence="2">
    <location>
        <begin position="1"/>
        <end position="16"/>
    </location>
</feature>
<feature type="transmembrane region" description="Helical" evidence="1">
    <location>
        <begin position="398"/>
        <end position="419"/>
    </location>
</feature>
<sequence>MEVLFLFIISFSYVFPSNIPPPRKKPPVLVQKCCKKGEIFIDKNCALVNETSETEWEPQFMDENGRPVSNIHYKILTGIPSCGNRQSWEVYHKALDKLRLLPDGSLRHYTITAEQGISDEELNQEEFLHHDYRLGFYCSEKLTFNGDTFDYAIVCPPDISKTWKDTDFILRKILDPVFHIIAIFCYVTVAIVHFVLPQLRDMVGNIITTMCVCLIIAQAADTCRIFTEFTSPVGFLVADIIMFISLIGAYFWLASFGFYIWKTFRSPNVFLRITDGRKYCYYSYWVWSATITMSIVATFSHFTLDIPDPSEKPGTPIAQGTALGLLGIAVFFSPVACTVLADIYFYLSTLQVMSTVESYGRIHHKLKYCFETFIKIFLIMAVSWLFLMLSWLPYSGMYYCYIFINALEAPLILYISVLSQRRVRFLLRKVCCFEKCVCPCFRPNQPNDVPEWGEEMMAMNR</sequence>
<keyword evidence="4" id="KW-1185">Reference proteome</keyword>
<name>A0A9P0H4A3_NEZVI</name>
<dbReference type="OrthoDB" id="6339480at2759"/>
<keyword evidence="2" id="KW-0732">Signal</keyword>
<keyword evidence="1" id="KW-1133">Transmembrane helix</keyword>
<keyword evidence="1" id="KW-0472">Membrane</keyword>
<evidence type="ECO:0000313" key="3">
    <source>
        <dbReference type="EMBL" id="CAH1393167.1"/>
    </source>
</evidence>
<feature type="transmembrane region" description="Helical" evidence="1">
    <location>
        <begin position="282"/>
        <end position="302"/>
    </location>
</feature>
<feature type="transmembrane region" description="Helical" evidence="1">
    <location>
        <begin position="322"/>
        <end position="347"/>
    </location>
</feature>
<dbReference type="EMBL" id="OV725078">
    <property type="protein sequence ID" value="CAH1393167.1"/>
    <property type="molecule type" value="Genomic_DNA"/>
</dbReference>
<dbReference type="PANTHER" id="PTHR46953">
    <property type="entry name" value="G-PROTEIN COUPLED RECEPTOR MTH-LIKE 1-RELATED"/>
    <property type="match status" value="1"/>
</dbReference>
<dbReference type="Proteomes" id="UP001152798">
    <property type="component" value="Chromosome 2"/>
</dbReference>
<reference evidence="3" key="1">
    <citation type="submission" date="2022-01" db="EMBL/GenBank/DDBJ databases">
        <authorList>
            <person name="King R."/>
        </authorList>
    </citation>
    <scope>NUCLEOTIDE SEQUENCE</scope>
</reference>
<feature type="transmembrane region" description="Helical" evidence="1">
    <location>
        <begin position="177"/>
        <end position="196"/>
    </location>
</feature>
<evidence type="ECO:0008006" key="5">
    <source>
        <dbReference type="Google" id="ProtNLM"/>
    </source>
</evidence>
<evidence type="ECO:0000256" key="1">
    <source>
        <dbReference type="SAM" id="Phobius"/>
    </source>
</evidence>
<dbReference type="PANTHER" id="PTHR46953:SF2">
    <property type="entry name" value="G-PROTEIN COUPLED RECEPTOR MTH-LIKE 5-RELATED"/>
    <property type="match status" value="1"/>
</dbReference>
<evidence type="ECO:0000313" key="4">
    <source>
        <dbReference type="Proteomes" id="UP001152798"/>
    </source>
</evidence>
<organism evidence="3 4">
    <name type="scientific">Nezara viridula</name>
    <name type="common">Southern green stink bug</name>
    <name type="synonym">Cimex viridulus</name>
    <dbReference type="NCBI Taxonomy" id="85310"/>
    <lineage>
        <taxon>Eukaryota</taxon>
        <taxon>Metazoa</taxon>
        <taxon>Ecdysozoa</taxon>
        <taxon>Arthropoda</taxon>
        <taxon>Hexapoda</taxon>
        <taxon>Insecta</taxon>
        <taxon>Pterygota</taxon>
        <taxon>Neoptera</taxon>
        <taxon>Paraneoptera</taxon>
        <taxon>Hemiptera</taxon>
        <taxon>Heteroptera</taxon>
        <taxon>Panheteroptera</taxon>
        <taxon>Pentatomomorpha</taxon>
        <taxon>Pentatomoidea</taxon>
        <taxon>Pentatomidae</taxon>
        <taxon>Pentatominae</taxon>
        <taxon>Nezara</taxon>
    </lineage>
</organism>
<feature type="transmembrane region" description="Helical" evidence="1">
    <location>
        <begin position="203"/>
        <end position="220"/>
    </location>
</feature>
<evidence type="ECO:0000256" key="2">
    <source>
        <dbReference type="SAM" id="SignalP"/>
    </source>
</evidence>
<accession>A0A9P0H4A3</accession>
<proteinExistence type="predicted"/>
<gene>
    <name evidence="3" type="ORF">NEZAVI_LOCUS3877</name>
</gene>
<feature type="transmembrane region" description="Helical" evidence="1">
    <location>
        <begin position="240"/>
        <end position="261"/>
    </location>
</feature>
<feature type="transmembrane region" description="Helical" evidence="1">
    <location>
        <begin position="368"/>
        <end position="392"/>
    </location>
</feature>
<feature type="chain" id="PRO_5040309229" description="G-protein coupled receptor Mth-like 5" evidence="2">
    <location>
        <begin position="17"/>
        <end position="461"/>
    </location>
</feature>
<dbReference type="InterPro" id="IPR052808">
    <property type="entry name" value="GPCR_Mth-like"/>
</dbReference>
<keyword evidence="1" id="KW-0812">Transmembrane</keyword>
<protein>
    <recommendedName>
        <fullName evidence="5">G-protein coupled receptor Mth-like 5</fullName>
    </recommendedName>
</protein>
<dbReference type="AlphaFoldDB" id="A0A9P0H4A3"/>